<reference evidence="1" key="1">
    <citation type="submission" date="2014-11" db="EMBL/GenBank/DDBJ databases">
        <authorList>
            <person name="Amaro Gonzalez C."/>
        </authorList>
    </citation>
    <scope>NUCLEOTIDE SEQUENCE</scope>
</reference>
<organism evidence="1">
    <name type="scientific">Anguilla anguilla</name>
    <name type="common">European freshwater eel</name>
    <name type="synonym">Muraena anguilla</name>
    <dbReference type="NCBI Taxonomy" id="7936"/>
    <lineage>
        <taxon>Eukaryota</taxon>
        <taxon>Metazoa</taxon>
        <taxon>Chordata</taxon>
        <taxon>Craniata</taxon>
        <taxon>Vertebrata</taxon>
        <taxon>Euteleostomi</taxon>
        <taxon>Actinopterygii</taxon>
        <taxon>Neopterygii</taxon>
        <taxon>Teleostei</taxon>
        <taxon>Anguilliformes</taxon>
        <taxon>Anguillidae</taxon>
        <taxon>Anguilla</taxon>
    </lineage>
</organism>
<evidence type="ECO:0000313" key="1">
    <source>
        <dbReference type="EMBL" id="JAH58890.1"/>
    </source>
</evidence>
<dbReference type="AlphaFoldDB" id="A0A0E9U147"/>
<accession>A0A0E9U147</accession>
<proteinExistence type="predicted"/>
<dbReference type="EMBL" id="GBXM01025323">
    <property type="protein sequence ID" value="JAH83254.1"/>
    <property type="molecule type" value="Transcribed_RNA"/>
</dbReference>
<dbReference type="EMBL" id="GBXM01049687">
    <property type="protein sequence ID" value="JAH58890.1"/>
    <property type="molecule type" value="Transcribed_RNA"/>
</dbReference>
<name>A0A0E9U147_ANGAN</name>
<sequence length="49" mass="5632">MYYWIKIYEETLSGYLRCQRSGGHLTSNSSSKIMCINIELVHSSGKALY</sequence>
<protein>
    <submittedName>
        <fullName evidence="1">Uncharacterized protein</fullName>
    </submittedName>
</protein>
<reference evidence="1" key="2">
    <citation type="journal article" date="2015" name="Fish Shellfish Immunol.">
        <title>Early steps in the European eel (Anguilla anguilla)-Vibrio vulnificus interaction in the gills: Role of the RtxA13 toxin.</title>
        <authorList>
            <person name="Callol A."/>
            <person name="Pajuelo D."/>
            <person name="Ebbesson L."/>
            <person name="Teles M."/>
            <person name="MacKenzie S."/>
            <person name="Amaro C."/>
        </authorList>
    </citation>
    <scope>NUCLEOTIDE SEQUENCE</scope>
</reference>
<dbReference type="EMBL" id="GBXM01032120">
    <property type="protein sequence ID" value="JAH76457.1"/>
    <property type="molecule type" value="Transcribed_RNA"/>
</dbReference>